<proteinExistence type="predicted"/>
<accession>A0ABR9VPK0</accession>
<evidence type="ECO:0008006" key="4">
    <source>
        <dbReference type="Google" id="ProtNLM"/>
    </source>
</evidence>
<dbReference type="Proteomes" id="UP000658720">
    <property type="component" value="Unassembled WGS sequence"/>
</dbReference>
<gene>
    <name evidence="2" type="ORF">IQ217_05345</name>
</gene>
<feature type="transmembrane region" description="Helical" evidence="1">
    <location>
        <begin position="431"/>
        <end position="454"/>
    </location>
</feature>
<feature type="transmembrane region" description="Helical" evidence="1">
    <location>
        <begin position="140"/>
        <end position="158"/>
    </location>
</feature>
<feature type="transmembrane region" description="Helical" evidence="1">
    <location>
        <begin position="164"/>
        <end position="186"/>
    </location>
</feature>
<organism evidence="2 3">
    <name type="scientific">Synechocystis salina LEGE 00031</name>
    <dbReference type="NCBI Taxonomy" id="1828736"/>
    <lineage>
        <taxon>Bacteria</taxon>
        <taxon>Bacillati</taxon>
        <taxon>Cyanobacteriota</taxon>
        <taxon>Cyanophyceae</taxon>
        <taxon>Synechococcales</taxon>
        <taxon>Merismopediaceae</taxon>
        <taxon>Synechocystis</taxon>
    </lineage>
</organism>
<keyword evidence="1" id="KW-0812">Transmembrane</keyword>
<feature type="transmembrane region" description="Helical" evidence="1">
    <location>
        <begin position="284"/>
        <end position="308"/>
    </location>
</feature>
<feature type="transmembrane region" description="Helical" evidence="1">
    <location>
        <begin position="239"/>
        <end position="263"/>
    </location>
</feature>
<keyword evidence="1" id="KW-0472">Membrane</keyword>
<dbReference type="EMBL" id="JADEVV010000011">
    <property type="protein sequence ID" value="MBE9253297.1"/>
    <property type="molecule type" value="Genomic_DNA"/>
</dbReference>
<sequence length="585" mass="65936">MSRSFWLLLLWTAIAAGLRSWNLDSKPPWTDEFATLVFSLGNSFSDIPLGQVLTVADLLSILQPLPQPEPNTVAASLLNGDNHPPFYFVLAHLWYRLFPPDGNYLSLAIGRSLPVVFGTLAVPLGYGCAKWIWGKDQEKLAQFTALLMAISPYGIFISQEARHYTFAIIWGLISIACCLKSLSYLLKNQRLPFSLTIIWILANALGISVHFFAVLPMAAQAIALALWLGVWHRQGKINFLLALKSLLPVILGTAAAGLSWIVIINQKQFGHGMTEWIQFTDMSWVDTLLGPPAQLAAAGITMFCLWPVESENLWLVVLSGLGMLAYFIWLTPVVWQGLGHGIKTQKDPRVLVLVTTFIFLVIIYLTISYGAGLDITRGARYSFNFWSLLMLMAGVGLGKNPQVNSHRSGDLVPSVDQWQQLNWWQRSRQGLYLPMIILIIGILSAFTVTHNLAYQKYYRPDKLLTLLVDNPPSENRWIVTTHKSLVQVGELLGLAWEAQRHFPELVPQLRFVFLPQEKLQDPAATEKLQNLLKQAEGPVDLWLVNYFAPLDFPDCQMDRSPKKNIFGYPYQRFYCPLNRELGQIN</sequence>
<feature type="transmembrane region" description="Helical" evidence="1">
    <location>
        <begin position="314"/>
        <end position="338"/>
    </location>
</feature>
<feature type="transmembrane region" description="Helical" evidence="1">
    <location>
        <begin position="381"/>
        <end position="398"/>
    </location>
</feature>
<evidence type="ECO:0000256" key="1">
    <source>
        <dbReference type="SAM" id="Phobius"/>
    </source>
</evidence>
<feature type="transmembrane region" description="Helical" evidence="1">
    <location>
        <begin position="350"/>
        <end position="369"/>
    </location>
</feature>
<name>A0ABR9VPK0_9SYNC</name>
<comment type="caution">
    <text evidence="2">The sequence shown here is derived from an EMBL/GenBank/DDBJ whole genome shotgun (WGS) entry which is preliminary data.</text>
</comment>
<evidence type="ECO:0000313" key="2">
    <source>
        <dbReference type="EMBL" id="MBE9253297.1"/>
    </source>
</evidence>
<reference evidence="2 3" key="1">
    <citation type="submission" date="2020-10" db="EMBL/GenBank/DDBJ databases">
        <authorList>
            <person name="Castelo-Branco R."/>
            <person name="Eusebio N."/>
            <person name="Adriana R."/>
            <person name="Vieira A."/>
            <person name="Brugerolle De Fraissinette N."/>
            <person name="Rezende De Castro R."/>
            <person name="Schneider M.P."/>
            <person name="Vasconcelos V."/>
            <person name="Leao P.N."/>
        </authorList>
    </citation>
    <scope>NUCLEOTIDE SEQUENCE [LARGE SCALE GENOMIC DNA]</scope>
    <source>
        <strain evidence="2 3">LEGE 00031</strain>
    </source>
</reference>
<feature type="transmembrane region" description="Helical" evidence="1">
    <location>
        <begin position="198"/>
        <end position="227"/>
    </location>
</feature>
<dbReference type="RefSeq" id="WP_194019183.1">
    <property type="nucleotide sequence ID" value="NZ_JADEVV010000011.1"/>
</dbReference>
<keyword evidence="3" id="KW-1185">Reference proteome</keyword>
<protein>
    <recommendedName>
        <fullName evidence="4">Glycosyltransferase</fullName>
    </recommendedName>
</protein>
<evidence type="ECO:0000313" key="3">
    <source>
        <dbReference type="Proteomes" id="UP000658720"/>
    </source>
</evidence>
<keyword evidence="1" id="KW-1133">Transmembrane helix</keyword>